<evidence type="ECO:0000313" key="3">
    <source>
        <dbReference type="Proteomes" id="UP001597097"/>
    </source>
</evidence>
<dbReference type="RefSeq" id="WP_219531941.1">
    <property type="nucleotide sequence ID" value="NZ_JAHKRM010000012.1"/>
</dbReference>
<dbReference type="EMBL" id="JBHUCM010000011">
    <property type="protein sequence ID" value="MFD1537600.1"/>
    <property type="molecule type" value="Genomic_DNA"/>
</dbReference>
<evidence type="ECO:0000259" key="1">
    <source>
        <dbReference type="PROSITE" id="PS50987"/>
    </source>
</evidence>
<reference evidence="3" key="1">
    <citation type="journal article" date="2019" name="Int. J. Syst. Evol. Microbiol.">
        <title>The Global Catalogue of Microorganisms (GCM) 10K type strain sequencing project: providing services to taxonomists for standard genome sequencing and annotation.</title>
        <authorList>
            <consortium name="The Broad Institute Genomics Platform"/>
            <consortium name="The Broad Institute Genome Sequencing Center for Infectious Disease"/>
            <person name="Wu L."/>
            <person name="Ma J."/>
        </authorList>
    </citation>
    <scope>NUCLEOTIDE SEQUENCE [LARGE SCALE GENOMIC DNA]</scope>
    <source>
        <strain evidence="3">CGMCC 1.15399</strain>
    </source>
</reference>
<proteinExistence type="predicted"/>
<organism evidence="2 3">
    <name type="scientific">Nonomuraea guangzhouensis</name>
    <dbReference type="NCBI Taxonomy" id="1291555"/>
    <lineage>
        <taxon>Bacteria</taxon>
        <taxon>Bacillati</taxon>
        <taxon>Actinomycetota</taxon>
        <taxon>Actinomycetes</taxon>
        <taxon>Streptosporangiales</taxon>
        <taxon>Streptosporangiaceae</taxon>
        <taxon>Nonomuraea</taxon>
    </lineage>
</organism>
<dbReference type="Proteomes" id="UP001597097">
    <property type="component" value="Unassembled WGS sequence"/>
</dbReference>
<comment type="caution">
    <text evidence="2">The sequence shown here is derived from an EMBL/GenBank/DDBJ whole genome shotgun (WGS) entry which is preliminary data.</text>
</comment>
<dbReference type="CDD" id="cd00090">
    <property type="entry name" value="HTH_ARSR"/>
    <property type="match status" value="1"/>
</dbReference>
<accession>A0ABW4G5B3</accession>
<sequence length="190" mass="20697">MSEERFAELEARIARLEGLADPAGPPRRPPESPSLMGVIHEMRRQAEKDNGSGTVGYVGAVRLPDGERFWARELPLAELMSADWAPVADILESLGSQPRLALLGALVRQGRCSRADLQEALGGDGEQSTSGQLYHHLRALQSARLIKQRRRGDYEFAPEAMSQVLTILAAALNLATDPPLGPPFDLPEPE</sequence>
<keyword evidence="3" id="KW-1185">Reference proteome</keyword>
<dbReference type="InterPro" id="IPR001845">
    <property type="entry name" value="HTH_ArsR_DNA-bd_dom"/>
</dbReference>
<dbReference type="PROSITE" id="PS50987">
    <property type="entry name" value="HTH_ARSR_2"/>
    <property type="match status" value="1"/>
</dbReference>
<name>A0ABW4G5B3_9ACTN</name>
<evidence type="ECO:0000313" key="2">
    <source>
        <dbReference type="EMBL" id="MFD1537600.1"/>
    </source>
</evidence>
<dbReference type="InterPro" id="IPR011991">
    <property type="entry name" value="ArsR-like_HTH"/>
</dbReference>
<protein>
    <submittedName>
        <fullName evidence="2">ArsR/SmtB family transcription factor</fullName>
    </submittedName>
</protein>
<gene>
    <name evidence="2" type="ORF">ACFSJ0_11180</name>
</gene>
<feature type="domain" description="HTH arsR-type" evidence="1">
    <location>
        <begin position="79"/>
        <end position="179"/>
    </location>
</feature>